<reference evidence="3" key="2">
    <citation type="submission" date="2019-12" db="EMBL/GenBank/DDBJ databases">
        <title>Complete and Draft Genome Sequences of New Strains and Members of Some Known Species of the Genus Rathayibacter isolated from Plants.</title>
        <authorList>
            <person name="Tarlachkov S.V."/>
            <person name="Starodumova I.P."/>
            <person name="Dorofeeva L.V."/>
            <person name="Prisyazhnaya N.V."/>
            <person name="Leyn S.A."/>
            <person name="Zlamal J.E."/>
            <person name="Elane M.L."/>
            <person name="Osterman A.L."/>
            <person name="Nadler S.A."/>
            <person name="Subbotin S.A."/>
            <person name="Evtushenko L.I."/>
        </authorList>
    </citation>
    <scope>NUCLEOTIDE SEQUENCE</scope>
    <source>
        <strain evidence="3">VKM Ac-2761</strain>
    </source>
</reference>
<evidence type="ECO:0000313" key="3">
    <source>
        <dbReference type="EMBL" id="QHC56807.1"/>
    </source>
</evidence>
<dbReference type="Proteomes" id="UP000076717">
    <property type="component" value="Unassembled WGS sequence"/>
</dbReference>
<sequence>MDSTAVARFVRHLRSRVEDNLDPRSAQLVWVRGVENADGDAVILYRESPGGPVVGRRYRLQDYAALFDVGSSPERLADIAFTDDVSDPTGGGVEDAAADERAGLDPGSGVRWV</sequence>
<evidence type="ECO:0000313" key="5">
    <source>
        <dbReference type="Proteomes" id="UP000465031"/>
    </source>
</evidence>
<evidence type="ECO:0000256" key="1">
    <source>
        <dbReference type="SAM" id="MobiDB-lite"/>
    </source>
</evidence>
<dbReference type="EMBL" id="LIIN01000048">
    <property type="protein sequence ID" value="KZX21219.1"/>
    <property type="molecule type" value="Genomic_DNA"/>
</dbReference>
<dbReference type="OrthoDB" id="5123025at2"/>
<dbReference type="EMBL" id="CP047186">
    <property type="protein sequence ID" value="QHC56807.1"/>
    <property type="molecule type" value="Genomic_DNA"/>
</dbReference>
<protein>
    <submittedName>
        <fullName evidence="2">Uncharacterized protein</fullName>
    </submittedName>
</protein>
<dbReference type="Proteomes" id="UP000465031">
    <property type="component" value="Chromosome"/>
</dbReference>
<gene>
    <name evidence="2" type="ORF">ACH61_01634</name>
    <name evidence="3" type="ORF">GSU10_15000</name>
</gene>
<reference evidence="5" key="3">
    <citation type="submission" date="2019-12" db="EMBL/GenBank/DDBJ databases">
        <title>Complete and draft genome sequences of new strains and members of some known species of the genus Rathayibacter isolated from plants.</title>
        <authorList>
            <person name="Tarlachkov S.V."/>
            <person name="Starodumova I.P."/>
            <person name="Dorofeeva L.V."/>
            <person name="Prisyazhnaya N.V."/>
            <person name="Leyn S."/>
            <person name="Zlamal J."/>
            <person name="Elan M."/>
            <person name="Osterman A.L."/>
            <person name="Nadler S."/>
            <person name="Subbotin S.A."/>
            <person name="Evtushenko L.I."/>
        </authorList>
    </citation>
    <scope>NUCLEOTIDE SEQUENCE [LARGE SCALE GENOMIC DNA]</scope>
    <source>
        <strain evidence="5">VKM Ac-2761</strain>
    </source>
</reference>
<reference evidence="2 4" key="1">
    <citation type="submission" date="2015-08" db="EMBL/GenBank/DDBJ databases">
        <title>Draft Genome Sequence of Rathayibacter sp. Strain VKM Ac-2596 Isolated from Leaf Gall Induced by Plant-Parasitic Nematodes.</title>
        <authorList>
            <person name="Vasilenko O.V."/>
            <person name="Starodumova I.P."/>
            <person name="Tarlachkov S.V."/>
            <person name="Dorofeeva L.V."/>
            <person name="Evtushenko L.I."/>
        </authorList>
    </citation>
    <scope>NUCLEOTIDE SEQUENCE [LARGE SCALE GENOMIC DNA]</scope>
    <source>
        <strain evidence="2 4">VKM Ac-2596</strain>
    </source>
</reference>
<dbReference type="KEGG" id="rte:GSU10_15000"/>
<accession>A0A162GHG1</accession>
<proteinExistence type="predicted"/>
<name>A0A162GHG1_9MICO</name>
<keyword evidence="4" id="KW-1185">Reference proteome</keyword>
<organism evidence="2 4">
    <name type="scientific">Rathayibacter tanaceti</name>
    <dbReference type="NCBI Taxonomy" id="1671680"/>
    <lineage>
        <taxon>Bacteria</taxon>
        <taxon>Bacillati</taxon>
        <taxon>Actinomycetota</taxon>
        <taxon>Actinomycetes</taxon>
        <taxon>Micrococcales</taxon>
        <taxon>Microbacteriaceae</taxon>
        <taxon>Rathayibacter</taxon>
    </lineage>
</organism>
<dbReference type="AlphaFoldDB" id="A0A162GHG1"/>
<evidence type="ECO:0000313" key="2">
    <source>
        <dbReference type="EMBL" id="KZX21219.1"/>
    </source>
</evidence>
<feature type="region of interest" description="Disordered" evidence="1">
    <location>
        <begin position="82"/>
        <end position="113"/>
    </location>
</feature>
<evidence type="ECO:0000313" key="4">
    <source>
        <dbReference type="Proteomes" id="UP000076717"/>
    </source>
</evidence>
<dbReference type="RefSeq" id="WP_082845096.1">
    <property type="nucleotide sequence ID" value="NZ_CP047186.1"/>
</dbReference>